<dbReference type="InterPro" id="IPR006162">
    <property type="entry name" value="Ppantetheine_attach_site"/>
</dbReference>
<dbReference type="GO" id="GO:0043041">
    <property type="term" value="P:amino acid activation for nonribosomal peptide biosynthetic process"/>
    <property type="evidence" value="ECO:0007669"/>
    <property type="project" value="TreeGrafter"/>
</dbReference>
<keyword evidence="10" id="KW-1185">Reference proteome</keyword>
<dbReference type="SUPFAM" id="SSF56801">
    <property type="entry name" value="Acetyl-CoA synthetase-like"/>
    <property type="match status" value="6"/>
</dbReference>
<dbReference type="InterPro" id="IPR036736">
    <property type="entry name" value="ACP-like_sf"/>
</dbReference>
<evidence type="ECO:0000256" key="2">
    <source>
        <dbReference type="ARBA" id="ARBA00022450"/>
    </source>
</evidence>
<dbReference type="InterPro" id="IPR023213">
    <property type="entry name" value="CAT-like_dom_sf"/>
</dbReference>
<feature type="domain" description="Carrier" evidence="8">
    <location>
        <begin position="3612"/>
        <end position="3688"/>
    </location>
</feature>
<dbReference type="FunFam" id="3.30.559.30:FF:000003">
    <property type="entry name" value="Nonribosomal peptide synthase SidD"/>
    <property type="match status" value="2"/>
</dbReference>
<dbReference type="Pfam" id="PF00668">
    <property type="entry name" value="Condensation"/>
    <property type="match status" value="9"/>
</dbReference>
<dbReference type="PROSITE" id="PS50075">
    <property type="entry name" value="CARRIER"/>
    <property type="match status" value="6"/>
</dbReference>
<dbReference type="FunFam" id="3.30.300.30:FF:000084">
    <property type="entry name" value="Enniatin synthase"/>
    <property type="match status" value="1"/>
</dbReference>
<feature type="domain" description="Carrier" evidence="8">
    <location>
        <begin position="6209"/>
        <end position="6285"/>
    </location>
</feature>
<dbReference type="GO" id="GO:0031177">
    <property type="term" value="F:phosphopantetheine binding"/>
    <property type="evidence" value="ECO:0007669"/>
    <property type="project" value="InterPro"/>
</dbReference>
<comment type="caution">
    <text evidence="9">The sequence shown here is derived from an EMBL/GenBank/DDBJ whole genome shotgun (WGS) entry which is preliminary data.</text>
</comment>
<dbReference type="InterPro" id="IPR000873">
    <property type="entry name" value="AMP-dep_synth/lig_dom"/>
</dbReference>
<dbReference type="CDD" id="cd19542">
    <property type="entry name" value="CT_NRPS-like"/>
    <property type="match status" value="3"/>
</dbReference>
<dbReference type="NCBIfam" id="TIGR01733">
    <property type="entry name" value="AA-adenyl-dom"/>
    <property type="match status" value="6"/>
</dbReference>
<evidence type="ECO:0000256" key="4">
    <source>
        <dbReference type="ARBA" id="ARBA00022598"/>
    </source>
</evidence>
<keyword evidence="6" id="KW-0843">Virulence</keyword>
<dbReference type="SUPFAM" id="SSF53335">
    <property type="entry name" value="S-adenosyl-L-methionine-dependent methyltransferases"/>
    <property type="match status" value="1"/>
</dbReference>
<organism evidence="9 10">
    <name type="scientific">Pseudopithomyces chartarum</name>
    <dbReference type="NCBI Taxonomy" id="1892770"/>
    <lineage>
        <taxon>Eukaryota</taxon>
        <taxon>Fungi</taxon>
        <taxon>Dikarya</taxon>
        <taxon>Ascomycota</taxon>
        <taxon>Pezizomycotina</taxon>
        <taxon>Dothideomycetes</taxon>
        <taxon>Pleosporomycetidae</taxon>
        <taxon>Pleosporales</taxon>
        <taxon>Massarineae</taxon>
        <taxon>Didymosphaeriaceae</taxon>
        <taxon>Pseudopithomyces</taxon>
    </lineage>
</organism>
<dbReference type="CDD" id="cd05918">
    <property type="entry name" value="A_NRPS_SidN3_like"/>
    <property type="match status" value="5"/>
</dbReference>
<dbReference type="Gene3D" id="1.10.1200.10">
    <property type="entry name" value="ACP-like"/>
    <property type="match status" value="6"/>
</dbReference>
<dbReference type="Pfam" id="PF00550">
    <property type="entry name" value="PP-binding"/>
    <property type="match status" value="6"/>
</dbReference>
<dbReference type="FunFam" id="3.30.559.30:FF:000002">
    <property type="entry name" value="Nonribosomal peptide synthase Pes1"/>
    <property type="match status" value="2"/>
</dbReference>
<evidence type="ECO:0000256" key="5">
    <source>
        <dbReference type="ARBA" id="ARBA00022737"/>
    </source>
</evidence>
<dbReference type="InterPro" id="IPR045851">
    <property type="entry name" value="AMP-bd_C_sf"/>
</dbReference>
<dbReference type="FunFam" id="3.30.300.30:FF:000015">
    <property type="entry name" value="Nonribosomal peptide synthase SidD"/>
    <property type="match status" value="5"/>
</dbReference>
<dbReference type="NCBIfam" id="NF003417">
    <property type="entry name" value="PRK04813.1"/>
    <property type="match status" value="7"/>
</dbReference>
<dbReference type="SUPFAM" id="SSF47336">
    <property type="entry name" value="ACP-like"/>
    <property type="match status" value="6"/>
</dbReference>
<dbReference type="GO" id="GO:0016874">
    <property type="term" value="F:ligase activity"/>
    <property type="evidence" value="ECO:0007669"/>
    <property type="project" value="UniProtKB-KW"/>
</dbReference>
<dbReference type="Gene3D" id="3.30.559.10">
    <property type="entry name" value="Chloramphenicol acetyltransferase-like domain"/>
    <property type="match status" value="8"/>
</dbReference>
<dbReference type="PANTHER" id="PTHR45527">
    <property type="entry name" value="NONRIBOSOMAL PEPTIDE SYNTHETASE"/>
    <property type="match status" value="1"/>
</dbReference>
<comment type="similarity">
    <text evidence="7">Belongs to the NRP synthetase family.</text>
</comment>
<evidence type="ECO:0000259" key="8">
    <source>
        <dbReference type="PROSITE" id="PS50075"/>
    </source>
</evidence>
<evidence type="ECO:0000256" key="7">
    <source>
        <dbReference type="ARBA" id="ARBA00029454"/>
    </source>
</evidence>
<dbReference type="CDD" id="cd19531">
    <property type="entry name" value="LCL_NRPS-like"/>
    <property type="match status" value="1"/>
</dbReference>
<keyword evidence="2" id="KW-0596">Phosphopantetheine</keyword>
<dbReference type="EMBL" id="WVTA01000010">
    <property type="protein sequence ID" value="KAK3204116.1"/>
    <property type="molecule type" value="Genomic_DNA"/>
</dbReference>
<evidence type="ECO:0000313" key="9">
    <source>
        <dbReference type="EMBL" id="KAK3204116.1"/>
    </source>
</evidence>
<feature type="domain" description="Carrier" evidence="8">
    <location>
        <begin position="7294"/>
        <end position="7370"/>
    </location>
</feature>
<evidence type="ECO:0000313" key="10">
    <source>
        <dbReference type="Proteomes" id="UP001280581"/>
    </source>
</evidence>
<dbReference type="Gene3D" id="2.30.38.10">
    <property type="entry name" value="Luciferase, Domain 3"/>
    <property type="match status" value="1"/>
</dbReference>
<name>A0AAN6LVS9_9PLEO</name>
<dbReference type="InterPro" id="IPR020845">
    <property type="entry name" value="AMP-binding_CS"/>
</dbReference>
<proteinExistence type="inferred from homology"/>
<dbReference type="FunFam" id="3.40.50.12780:FF:000014">
    <property type="entry name" value="Nonribosomal peptide synthetase 1"/>
    <property type="match status" value="3"/>
</dbReference>
<comment type="pathway">
    <text evidence="1">Mycotoxin biosynthesis.</text>
</comment>
<feature type="domain" description="Carrier" evidence="8">
    <location>
        <begin position="560"/>
        <end position="636"/>
    </location>
</feature>
<evidence type="ECO:0000256" key="3">
    <source>
        <dbReference type="ARBA" id="ARBA00022553"/>
    </source>
</evidence>
<dbReference type="InterPro" id="IPR020806">
    <property type="entry name" value="PKS_PP-bd"/>
</dbReference>
<feature type="domain" description="Carrier" evidence="8">
    <location>
        <begin position="2095"/>
        <end position="2171"/>
    </location>
</feature>
<sequence>MGKISLPSSSRGPSGQDVPKAIDQCVHGLIKTKVQTTPNATAICAWDGQITYAELDKLSSRVAGHLVQLGVQPECFVPLCFEKSMWVVVAMLAVLKAGGAFVPLDPDQPARHKEILKQTNATVVLASTTYSDIFSGPCHVVPINREFVNQLPQRLINTAVGPTNAAYIIFTSGSTGVPKGVVLEHQAVATSCIGHGHQFGFTSSTRAFQFASYTFDACIAEIFTTLLFGGCICIPSDFDRRNNLVSAINTMAVNWMFLTPSVARLLDPNALQTLQILVLGGERVSPADNDRWSGINIVNGYGPTECCVFCVGTPAEKGQDKSARQLKAGIIGQPMASLNWVVDPQNHDKLVPHGSIGELLVEGPILARGYLNDAVKTDAAFIHDPAFLLKHGRRGRLYKTGDLVRYDADNNLLYVNRKDDGQIKLRGQRIELGEIEHHLRQYASATKDATVEVIKSHADDGKSTLAAFIHLDEPQHMQYREAVRSGRVDTHFNSMVQAIEKHLEQHLPSHMVPTLYIPIDRVPMTTSGKTDRKVLRELGASFTSQQLAQIRKVDHGERAQPETEMEDRLRTIWARVLNLSPSDIGLDDSLLRLGGDSISAMQVVSLCRADDITLTTQNIVKGGNIRALAKLATTSVSSKIDVKASDEERINVPFELSPIQQMYIQSFPIQDTVFDQSFYLQLNKPVAASVVGSAIAAVVRRHAMLRARIKQQADGSWCQFITNDIEGSLRWQCHHLMSDESIGPIISDSRESLDSANGPVIAADLFETKEGQKFFITVNHLFVDLISWRIILQDIEQLILTRDAKTAATTTFQSWCELQRSYAQTQLTPKSVLPFEIQPPMTSYWGIENHLSTWSNTVKQEFALDPRITASILGEANEGLRTEPVELFLAGLVQSFGNVFQDRSLPTIFNEGHGREAWNDQIDLSRTVGWFTTLSPLNSAATLVGTLTDTIRRTKDSRRSLLHKGWGYFTSRFHNPEGIEAFQLDSPVEVLLNYQGLYQQFEREDSLFQRCDAPNSQDLDVSLQGARFATFVVSIAVVNGKAMVTFMYNKHVKHQDRIARWIQHYKTTMQDIAALANDSKPMFTLNDFPNAFDDYESLDQFSNKTLPHIGISKLADVEDVYRCSAMQQAILLNQIRQPDHYWVRSAFHMTPTTGNSRVSVARIQHAWQSVVQRHAALRTAFTMDLPGLHEPAQIVLKNRNAGLKHIQVKNATSTADLFKGHVTASETERNGLGHHLTLYELQDGSIYCILELNHAIVDGHSISLLYRDLITAYSDAGNFTAPPLYSNFISMLKDENSEKSLHYWQYYLGGVEPCMLPTQNNSHAGEVLDEVVKTDIYTEDITALRSFCTQHELTPFSVVQAAWAVTLGMFSNNTSPCFGYLSSGRHLPIDQINDIVGPTINMLTCRADVHSSLGVLDTLRKVQSDTTESSANQSCSLASVQHALQLGERSLFNTAMSYQRYGNDAMLRGNDVTIRRCEEHDPSEYDLVLHVDEFEHTFGLACGYHSSRISAFQAANVAKAVSQCIRAMIAKPTGNLGDLNLMSQSGLTQLIKWNARALTPIKKRLHDLVKGKAKDHPDAPAICGWDGDMTYGRLDELSSKLAGHLVNELGTVKPESLVPLYFEKSIWTIVAMLAVLKAGGAFVLLDPDHPASRHEEILRQTKAEVILVSAQYSAHWASPGRHVVTVSEASTRHLSSFPDLDGGVTPSNAAYVVFTSGSTGVPKGVVIDHQAISTGSLGHGRALNFNDKSRVLQFASYSFDACITEIITTLVYGGCVCVPSESDRSDLIKAFNDTKANWALLTPSVARLLQAKSSLIPSLKTLVLGGEKVSAEDWNRWSDTGIQTINAYGPSECCVVSTSYTGKGPYNPGNIGTSISSVSWVVDASNHHRLAPIGSIGELILEGPILARGYLNDKEKTAAAFIHDPEWLEGRQARFYKTGDLVRYDSDGNLVYIGRKDSQVKVRGQRVELEEIERCLFNAMPGVSQLAVEVISPSGPGKHDKSMIAAFLQLDEAGTNKSSLEQANSLAEVIYPSEVDKQLEDQLPSYMVPKVYFSVARLPMMQSGKTDRRQLREIGASFSAQKLAELRTQQGSKRLPTTETERTLQQLWARLLNIQAETIGMDDSFFRLGGDSIVAMQLSSSMRKLGIALSTREILEKKTIAQMSRHIGISSPGQSAVAVADKINTPFGLTPIQQLYFQCEESGPGSFDQCFFLELSRHLQLEQLQTALLSLVQRHSMLRARFGKKAGGQWYQYISDHDHASFTVEHVLSSDMAEISPHLTRSRSILDAENGPVLAAVFCDGGERQLLFMAIHHLVVDLVSWRVLLEELEDLLLGRTLPPVPSISFQAWHAAQAKYIAENAPVSAGNEKTADRAQLSYWGVDSSDLTQGSTVSEQFSIDQETTSSLLGGCNDSFSTRPMELMLAALIHAFAVTFPDRDMPSIFNETHGREVWDDNIDLTRTVGWFTSMFPVHVPNGTGKTLVDAIRRTKDHVRSLKHNGWSDFASRFANETPATGFPAEVMFNYQGMYQQLERTDSLFKNLPVPDSSEPASAAKTRRFAMLDVLVGIEQGCMSVTFVSPKNVKHQERISECLQRFKTTLNEIPSHLKARTSEWTLSDLPLAFDSYINLDQFSKTTLPGLGVQTEDVQDIYPCSAIQEGILASQTKDTNSYWHCFLWEVTPKRERSIDIARLRQAWNAVVKRHSMLRTLLVDNVPGSSGIMNMVLKNPEPSVSFFTDPSDIVTVDTFRGRHNAASRQMGRLQHHLSICQLVNQKVYMCLDINHAIVDAHSRNIVAQDIRMAYDSELDLFDVSFKQVIAYQKAQSQEKASAYWSQYLEGVEPCYFPSSTFNKDENSKALTVNVPDLDIGAIQAFCQAWEITPATIIQTAWALVLSRYTNSTTPCFGNLASGRDLPIDGVNDIFGPLMAMLACRVNIDDQLTVIEALKSVQLDYVNSLAHQTFSLASMHNLLQLGTSALFNTALSLQRVDDTVVPETSSIALDFQAGQDLTEYDIVIGAAFGRNVMQVSVNFKTTCIDAVQGNRIARTMSKAITALTTDTTSRMLDVDLTSDQEIQQLWQWNLHVPPAIEQCIHEIFAGQVKVQPQAQAICAWDGELTYAELDGLSSRLASHLVQMGIQNEEIVPLCFEKSMWTVVSILAVLKAGGAFLPLDPSLPTERLAMMCRKAKSTRALASATSVDVLRHSVRSIFVVNRESLQRLPTQDVQLPRTPPGCTAYVIFTSGSTGEPKGCKIEHRSCCSAIHYETSLEITAGTRVLQFGSYSFAGSIAETMGSLINGGCLCIPSEEERRFQLPSAISKLGATWAFLTPTVLDTIGGPDMVPTLKIICAGGESLRTSHIQQWGGSVHLRQTYGSSETSGIISSARLTPQSASTAMDVGKGRTGVYWIVDPNNVNRLAPLGAPGEVLVEGPVLGREYIEDQVKTAATFIPAPTWRRSLDGTKPRLYRTGDLARYKADGSLELLGRKDTQVKLRGQRIELGEIEHQARLAGAASVTSLAVELINTESKGKLLACFMVFKKSDGAENVDSQNASIRTIRERLERFLPLYMVPTLFAPLDQMPKTSSQKLDRRRLRAIGASLTAQQLMELQVSSQDPKEQPTTETERKMQQLWAQVLNIEPVMIGLDDSFFRLGGDSIAVMKLVTEARKVGLQMSSAILFHNPVLRVLANLQTIERAETVEDVPKFSLLKQADIKEVCKEVAEACAVDTSLIEDIYPCSPLQEGLISLTSKRSGDYVMQSVLEVREDIDEQAFKSAWEQVAHAIATLRTRIVQHSKYGLVQVVLKEDIQWADSRSLSGYLAKDKSASMDLAQPLTRYAFVKEQGQKRSFVWTVHHALYDGFSLPHILKAVSSVYEGNALDKQPQFSLFMRYLAQLDNEVTSTYWQESLSHCESTIFPSLPSSVEQPAADVTIEYQCTSLSHTAFSSDTTMSTLIRAAWAIVTSRFTHSRDIVFGTTVSGRHAAVSSIEDIVGPTIATVPVRIQIEDNHTIMEFLDTVQQQATDMIPFEQTGLHNIAKIGSDTQHACSFQTLLVVQPAEDEIVNDSTFGVWQSDDAELQRFTSYALMVQCMLATDGGIKIMATFDARVIDSWQVRNILAQLNTVMQQLGRADPEQRVATIDSTTPETLQRLWTWNQNVPKAVEQCVHDLISQQAKVRPDAPALCAWDGEMKYTELDTLSSKVASHLVHRYGVKREEIIPLCFEKSMWTVVAMLAVLKAGGTFVLLEADHPATRHEEIFKQTSATVALVSMQYSTHYWPHWDSPDHHIVTISEASVNEMPPLADTFRLRVQPGDAAYIIFTSGSTGVPKGVVLEHRAVSSSCLNGHGPAFGFNEHTRSLQFASYTFDACIAEIITTLMHGGCVCIPSKADCYNDLATAFNTFEANWAFLTPSVARLLDPSKLIGPSGAPTLKTLVLGGEQVSSADWDRWAGTVQTINGYGPTECCVFCVGRVDANGEFMSGAIGRPIASVGWVVDPENPDRLAPLGAFGELLVEGPILSRGYLGDIEKTEIAFIENPKWLLNGTEGHPGRQGRLYKTGDLVRYDATGNLVCFGRKDNQVKIRGQRVELGEIERQMRECMPKVSLAVEVITPGGSQEAEKDMVAVFLELDGERDALLIAAKTSGDSFETQVIFPAEADKKLVERLPSYMVPEVYFAIPQLPMTTSGKIDRRQLRKLGASYSRQQLAELQTHRQGPKRQPSSAMEHTLQKLWAQVLDIEPESIGLDDGFFKLGGDSIAAMKLVGEARKAGLQLTVANLFNNPHLEGLASTTTQSEGFSTTTVQAMNHTGPVEQSFAQGRLWFLEQLYPGLSWYLIPFAVRIKGPLQLAALNVALLAIEKRHDTLRTTFATQDGVSVQMVQPFCAKDLTIIDLPPCDDEQKRLEPVKKDQMVPFDLRTEPGWRAAVYRLGKDDYVLSIVMHHIVSDGWSVDVLTREIETFYSASLQGQDPLSHVQPLPVQYRDFSVWQKQQSQIDEHEKQLSYWITQLQTSRPAELLCDKPRPANQSGKASVKTMRIAGPLYNKLQQYCKTRGVTLFVALLAAFRTTHFRLTGQDDATVGTVNANRDLWELRDMIGFFVNMQCLRTTVEDETFDELVQQVQAVAVASLANQDVPFESLVSKLKSDRDLSRHPLVQLIFVVHSQHDLGEVKLEGVQTKSLHDSVTSRFDLEFHVFQHGDILEGNIIYSSDLYLPETIDNFVSVFENVLEGCLREPSTPVTTLPLLADSDYARLKAMGLLKVEETQYPRDLSIVDLFRQQASAYPSRVAVKDAADHMTYAQLDEASDVLAEWLSKRSLTPEALVGVLAHRRCQTIVAFLGIMKANLAYLPFDVKIPGKRMEAILSTLPGKSLVLLGDDVKPPINEPDNVKFVRIAEATAEQTNDGVTLRSSTRAKGPSANSLAYVMFTSGSTGTPKGVMIEHRGIVRLVKDNSLVQHLPGTPTMAHIANLAFDASTWEIYATLLHGGTLVCIDTMAALDPVSMLHMVTQHNIQTALLTPALFRQYVVESPAVISALSMICVGGEALHPEDYYSAKAVLKGKLVNCYGPTENTVCSTIFALPEDEIYPSGVPIGRAYSNSGAYVMDSKLQLVPLGVIGELVVTGDGLARGYTDAKQNIDRFVSITMEGQSVRAYRTGDYVRYRPTDGQMEFFRRIDGQIKIRGQRVELAEIEHALRSHQCVSDAVAVLQHRDGDDVQITGFVVIHEDATVVEDQTDDSDEAQHVDTWEEQFDDKFYTPIDDIAVETIGRDFMGWTSMYDNTLIPKAEMNEWLDDAIATLRNGRQPGRVLEIGSGTGMIVFNLGIGLQSYVGLDPSRSAVEFVARQAELLPAYAGKVHMVKATAADVAQLELPIEPELVVMNSVLQYFPSQDYLFKVVQDLVNIKGVQTIFFGDVRTNALYREFLATRALVMTDNKATKEGLRRMMNDMDHVEREFLVDPGFFTSLPSRLPGLIDHVEVLPKRMKATNELSCYRYGAVVHVRSSSGQEEEIRSVADDKWIDFTKQGLDRKALQEKLKTLSHSQPLALANIPYSKTINGRFIAEYVDDETIEAPSDQDWLSSVKDQAQSCASLAPIDLVELAQEVGCRVEVSCARQWSLHGGLDAIFHRYEPQNGTERVLFRFPTDHEDRPMHTLTNKPLQQQVQQKTQQQLYQILEARLPAYMVPQTITVLDAMPVNQNGKVDRKMLAERKQEHETHRGIVEQPQSVAEKKMQQLWAQVLGIDPDKIDNIGLDDSFFQLGGDSIAAMRLVSEARRAGMELSVAELFRHPILRDLAGLQGLQDTSAIEEIQAFSLLRNANGEKVGKEVDISAVCGEVADLCSVDVSLIEDIYPCSPLQAGLMSLGSKRAGDYVMQSALELQSDVDDEDAFKAAWEEVVQSTTILRTRIVQHSQLGLLQAVVAEGIHWKEAATLEGHLENDKTISMGLGEPLTRYAFIRHEGKRWFVWTIHHALYDGWSMPQIIRTATQLYRGKASGSVLASQPNFNAFIKYIGQQDHQVAESYWRSELADCEATLFPLLPSTVKQPAADATVEYQCQPINKTVPNVTTSTLIRAAWGIITSRYTHSDDVVFGATVTGRNAPVHGIDVMIGPTIATVPLRMRIQGEQTAVALLNALQDQATEMIAHEQTGLQRIAKMGSGPRHACGFQTLLVVQPGGEIFDKDSLGEWSGHSELQEFTSYALMLQCKLDKEGPRITASFDARVMERWVVEKMLEQFNHVLQQLSHASAEGKVEDIDTLTPGDRQELWAHQEVAPAVERCIHDLVAEQARKRPDGPAICAWDGDMTYGELDELSTKLARHLAQRIQREDVVPLCFEKSKWTVVAMLAVLKAGGAFLLLDPSLPAERLALICRKASCTHALVSEECLPKMASLVQEAIVVSKASLPNISSQAQAYSVGLPPSMPTSTAYVMFTSGSTGEPKGCRIEHRSSCSAIINHGPSVQVGTTTRVLQFGSYSFAGCLVEMLFSLLHGSCICIPSEDDRRIALSATITKMRVNWAFLTPTVLETINPDEVPSLATLCIGGEPIRASQIPQWAGRVHLRQTYGSSEVSGVVSSARLGSESTTREVGKASTGAYWIVDPSDPTRLAPLGASGELLVEGPVVGRGYIDATKTAATFIQAPAWRNSFDGSAAQFRLYKTGDLARYRSEDGSIELLGRKDTQVKLRGQRIELEEIEHQARLSGAEVKGLVVELIKPEGKSNLLACFIALGRQEGIEEEIDGKEVGGTVQATVHMIRERLERVLPQYMVPTLFVPLAELPKTTSLKVDRKRLREMGSSFTAQQLSELRTSSGQDGARRPLTEDEQTMQKLWAEVLEVDAESIGPEDNFFQLGGDSISAMKLVGEARRAGMQLTVAEIFQHSQLATFARHYVRAANDGDEKVIAPFSLLPPGTKEEMFSTIKPFDFVDSLDNIVDILPVLYTQKFFIKRGVQNPREAFNYFSIGLEAALDIQRLKDSCRALLDHFAVLRAHFGEWKGEFYQVVPRHFEVPLQVFDVVGDLTAESHAIRMRDIDQIQPLGLPTSFILVRHTSGASRLIVRLSHAQYDGVSLPVMLKAFASLYQQESLQPNLSISRYIAYVQERQPKSTSYWSQLLDGSQMTSIGATIGPKAPIDTALKTVRLEKTISAPKLPVGLTVGHLISSAWAVVLSQISGVDDVVYGFVVAGRNSNIRGITEMLAPCVNFVPVRAHTSQTKTSAQLLSSLQEQFTSMGESDSMGLSDIVQNCTNWPAGTLFESIVQHQNVEEQPQFKFAGQDTQLEWFENSFAVPDQLWVISHPKGEKLAVTIAGNTGMMTDKSAQTLLDMVCDTIVRLSNDLETSVGSCKAALPVCTWEE</sequence>
<protein>
    <recommendedName>
        <fullName evidence="8">Carrier domain-containing protein</fullName>
    </recommendedName>
</protein>
<keyword evidence="4" id="KW-0436">Ligase</keyword>
<dbReference type="Gene3D" id="3.40.50.12780">
    <property type="entry name" value="N-terminal domain of ligase-like"/>
    <property type="match status" value="5"/>
</dbReference>
<dbReference type="Gene3D" id="3.30.559.30">
    <property type="entry name" value="Nonribosomal peptide synthetase, condensation domain"/>
    <property type="match status" value="8"/>
</dbReference>
<dbReference type="Gene3D" id="3.40.50.980">
    <property type="match status" value="2"/>
</dbReference>
<dbReference type="InterPro" id="IPR042099">
    <property type="entry name" value="ANL_N_sf"/>
</dbReference>
<gene>
    <name evidence="9" type="ORF">GRF29_106g1739799</name>
</gene>
<dbReference type="Gene3D" id="3.30.300.30">
    <property type="match status" value="7"/>
</dbReference>
<dbReference type="FunFam" id="1.10.1200.10:FF:000005">
    <property type="entry name" value="Nonribosomal peptide synthetase 1"/>
    <property type="match status" value="5"/>
</dbReference>
<dbReference type="InterPro" id="IPR010071">
    <property type="entry name" value="AA_adenyl_dom"/>
</dbReference>
<dbReference type="CDD" id="cd19534">
    <property type="entry name" value="E_NRPS"/>
    <property type="match status" value="2"/>
</dbReference>
<dbReference type="FunFam" id="3.40.50.980:FF:000001">
    <property type="entry name" value="Non-ribosomal peptide synthetase"/>
    <property type="match status" value="1"/>
</dbReference>
<dbReference type="Pfam" id="PF00501">
    <property type="entry name" value="AMP-binding"/>
    <property type="match status" value="6"/>
</dbReference>
<evidence type="ECO:0000256" key="1">
    <source>
        <dbReference type="ARBA" id="ARBA00004685"/>
    </source>
</evidence>
<dbReference type="GO" id="GO:0044550">
    <property type="term" value="P:secondary metabolite biosynthetic process"/>
    <property type="evidence" value="ECO:0007669"/>
    <property type="project" value="TreeGrafter"/>
</dbReference>
<dbReference type="FunFam" id="3.30.559.10:FF:000016">
    <property type="entry name" value="Nonribosomal peptide synthase Pes1"/>
    <property type="match status" value="2"/>
</dbReference>
<dbReference type="PROSITE" id="PS00012">
    <property type="entry name" value="PHOSPHOPANTETHEINE"/>
    <property type="match status" value="5"/>
</dbReference>
<dbReference type="GO" id="GO:0005737">
    <property type="term" value="C:cytoplasm"/>
    <property type="evidence" value="ECO:0007669"/>
    <property type="project" value="TreeGrafter"/>
</dbReference>
<dbReference type="CDD" id="cd05930">
    <property type="entry name" value="A_NRPS"/>
    <property type="match status" value="1"/>
</dbReference>
<keyword evidence="5" id="KW-0677">Repeat</keyword>
<dbReference type="SUPFAM" id="SSF52777">
    <property type="entry name" value="CoA-dependent acyltransferases"/>
    <property type="match status" value="16"/>
</dbReference>
<dbReference type="InterPro" id="IPR001242">
    <property type="entry name" value="Condensation_dom"/>
</dbReference>
<dbReference type="SMART" id="SM00823">
    <property type="entry name" value="PKS_PP"/>
    <property type="match status" value="6"/>
</dbReference>
<dbReference type="InterPro" id="IPR009081">
    <property type="entry name" value="PP-bd_ACP"/>
</dbReference>
<accession>A0AAN6LVS9</accession>
<dbReference type="InterPro" id="IPR029063">
    <property type="entry name" value="SAM-dependent_MTases_sf"/>
</dbReference>
<dbReference type="CDD" id="cd19545">
    <property type="entry name" value="FUM14_C_NRPS-like"/>
    <property type="match status" value="2"/>
</dbReference>
<reference evidence="9 10" key="1">
    <citation type="submission" date="2021-02" db="EMBL/GenBank/DDBJ databases">
        <title>Genome assembly of Pseudopithomyces chartarum.</title>
        <authorList>
            <person name="Jauregui R."/>
            <person name="Singh J."/>
            <person name="Voisey C."/>
        </authorList>
    </citation>
    <scope>NUCLEOTIDE SEQUENCE [LARGE SCALE GENOMIC DNA]</scope>
    <source>
        <strain evidence="9 10">AGR01</strain>
    </source>
</reference>
<evidence type="ECO:0000256" key="6">
    <source>
        <dbReference type="ARBA" id="ARBA00023026"/>
    </source>
</evidence>
<dbReference type="Proteomes" id="UP001280581">
    <property type="component" value="Unassembled WGS sequence"/>
</dbReference>
<keyword evidence="3" id="KW-0597">Phosphoprotein</keyword>
<dbReference type="Gene3D" id="3.40.50.150">
    <property type="entry name" value="Vaccinia Virus protein VP39"/>
    <property type="match status" value="1"/>
</dbReference>
<feature type="domain" description="Carrier" evidence="8">
    <location>
        <begin position="4707"/>
        <end position="4783"/>
    </location>
</feature>
<dbReference type="PANTHER" id="PTHR45527:SF1">
    <property type="entry name" value="FATTY ACID SYNTHASE"/>
    <property type="match status" value="1"/>
</dbReference>
<dbReference type="PROSITE" id="PS00455">
    <property type="entry name" value="AMP_BINDING"/>
    <property type="match status" value="6"/>
</dbReference>